<dbReference type="Proteomes" id="UP000682802">
    <property type="component" value="Chromosome 2"/>
</dbReference>
<accession>A0ABX8H3V3</accession>
<sequence>MTNFSETYLNIIELIVPEGGMKEDLKNDIKSFFKNPQIAFNDSNEYIGVLCYRPEVTPKTSNLHEFYFFDILTESFLQLINGEVNKDELWRKMSVLLIVNDLNEFRSKLDYEIYENETKNYSWSNTNEIINSPNYKVYGLTVENDMAVGIINSKYFDKFQELISQTDIKLTVLSNI</sequence>
<evidence type="ECO:0000313" key="1">
    <source>
        <dbReference type="EMBL" id="QWG09830.1"/>
    </source>
</evidence>
<dbReference type="EMBL" id="CP076129">
    <property type="protein sequence ID" value="QWG09830.1"/>
    <property type="molecule type" value="Genomic_DNA"/>
</dbReference>
<gene>
    <name evidence="1" type="ORF">KM029_19310</name>
</gene>
<dbReference type="RefSeq" id="WP_144076494.1">
    <property type="nucleotide sequence ID" value="NZ_CP076129.1"/>
</dbReference>
<protein>
    <submittedName>
        <fullName evidence="1">Uncharacterized protein</fullName>
    </submittedName>
</protein>
<proteinExistence type="predicted"/>
<reference evidence="1 2" key="1">
    <citation type="submission" date="2021-05" db="EMBL/GenBank/DDBJ databases">
        <title>Comparative genomic studies on the polysaccharide-degrading batcterial strains of the Flammeovirga genus.</title>
        <authorList>
            <person name="Zewei F."/>
            <person name="Zheng Z."/>
            <person name="Yu L."/>
            <person name="Ruyue G."/>
            <person name="Yanhong M."/>
            <person name="Yuanyuan C."/>
            <person name="Jingyan G."/>
            <person name="Wenjun H."/>
        </authorList>
    </citation>
    <scope>NUCLEOTIDE SEQUENCE [LARGE SCALE GENOMIC DNA]</scope>
    <source>
        <strain evidence="1 2">YS10</strain>
    </source>
</reference>
<evidence type="ECO:0000313" key="2">
    <source>
        <dbReference type="Proteomes" id="UP000682802"/>
    </source>
</evidence>
<keyword evidence="2" id="KW-1185">Reference proteome</keyword>
<organism evidence="1 2">
    <name type="scientific">Flammeovirga kamogawensis</name>
    <dbReference type="NCBI Taxonomy" id="373891"/>
    <lineage>
        <taxon>Bacteria</taxon>
        <taxon>Pseudomonadati</taxon>
        <taxon>Bacteroidota</taxon>
        <taxon>Cytophagia</taxon>
        <taxon>Cytophagales</taxon>
        <taxon>Flammeovirgaceae</taxon>
        <taxon>Flammeovirga</taxon>
    </lineage>
</organism>
<name>A0ABX8H3V3_9BACT</name>